<feature type="domain" description="DUF1510" evidence="3">
    <location>
        <begin position="147"/>
        <end position="240"/>
    </location>
</feature>
<feature type="compositionally biased region" description="Basic and acidic residues" evidence="1">
    <location>
        <begin position="111"/>
        <end position="122"/>
    </location>
</feature>
<dbReference type="RefSeq" id="WP_244680468.1">
    <property type="nucleotide sequence ID" value="NZ_JALIRM010000001.1"/>
</dbReference>
<dbReference type="Proteomes" id="UP001232343">
    <property type="component" value="Unassembled WGS sequence"/>
</dbReference>
<protein>
    <submittedName>
        <fullName evidence="4">Cytoskeletal protein RodZ</fullName>
    </submittedName>
</protein>
<feature type="compositionally biased region" description="Basic and acidic residues" evidence="1">
    <location>
        <begin position="91"/>
        <end position="103"/>
    </location>
</feature>
<evidence type="ECO:0000313" key="4">
    <source>
        <dbReference type="EMBL" id="MDQ0342297.1"/>
    </source>
</evidence>
<sequence>MGGELSVWDPYLAFLFTFFFIRVMIMSIENGGDFVSIDFNKIESRSEKRAKRRKTNIILNTLIAIVVILIIIVVKNVFFGESKTQQADVQETPKNEVNHEQKQPDQVANENSKDQTDEKEPQNTEEETDNSGVIENESNEPNVEKVIINHDWKPVGTEQTNGHQSSYEMGSVDWNEKEKAAAYAINTQVESMTTWWLRRGENPDTQSVLTVSAKGSPDTYEVYIEWVDGQGWKPTEVKKLIENDRR</sequence>
<gene>
    <name evidence="4" type="ORF">J2S14_001090</name>
</gene>
<feature type="transmembrane region" description="Helical" evidence="2">
    <location>
        <begin position="57"/>
        <end position="78"/>
    </location>
</feature>
<dbReference type="Pfam" id="PF07423">
    <property type="entry name" value="DUF1510"/>
    <property type="match status" value="1"/>
</dbReference>
<evidence type="ECO:0000313" key="5">
    <source>
        <dbReference type="Proteomes" id="UP001232343"/>
    </source>
</evidence>
<comment type="caution">
    <text evidence="4">The sequence shown here is derived from an EMBL/GenBank/DDBJ whole genome shotgun (WGS) entry which is preliminary data.</text>
</comment>
<keyword evidence="5" id="KW-1185">Reference proteome</keyword>
<keyword evidence="2" id="KW-1133">Transmembrane helix</keyword>
<organism evidence="4 5">
    <name type="scientific">Lederbergia wuyishanensis</name>
    <dbReference type="NCBI Taxonomy" id="1347903"/>
    <lineage>
        <taxon>Bacteria</taxon>
        <taxon>Bacillati</taxon>
        <taxon>Bacillota</taxon>
        <taxon>Bacilli</taxon>
        <taxon>Bacillales</taxon>
        <taxon>Bacillaceae</taxon>
        <taxon>Lederbergia</taxon>
    </lineage>
</organism>
<keyword evidence="2" id="KW-0812">Transmembrane</keyword>
<dbReference type="InterPro" id="IPR009988">
    <property type="entry name" value="DUF1510"/>
</dbReference>
<evidence type="ECO:0000259" key="3">
    <source>
        <dbReference type="Pfam" id="PF07423"/>
    </source>
</evidence>
<proteinExistence type="predicted"/>
<evidence type="ECO:0000256" key="1">
    <source>
        <dbReference type="SAM" id="MobiDB-lite"/>
    </source>
</evidence>
<dbReference type="EMBL" id="JAUSUO010000001">
    <property type="protein sequence ID" value="MDQ0342297.1"/>
    <property type="molecule type" value="Genomic_DNA"/>
</dbReference>
<accession>A0ABU0D1P4</accession>
<keyword evidence="2" id="KW-0472">Membrane</keyword>
<evidence type="ECO:0000256" key="2">
    <source>
        <dbReference type="SAM" id="Phobius"/>
    </source>
</evidence>
<feature type="region of interest" description="Disordered" evidence="1">
    <location>
        <begin position="87"/>
        <end position="143"/>
    </location>
</feature>
<reference evidence="4 5" key="1">
    <citation type="submission" date="2023-07" db="EMBL/GenBank/DDBJ databases">
        <title>Genomic Encyclopedia of Type Strains, Phase IV (KMG-IV): sequencing the most valuable type-strain genomes for metagenomic binning, comparative biology and taxonomic classification.</title>
        <authorList>
            <person name="Goeker M."/>
        </authorList>
    </citation>
    <scope>NUCLEOTIDE SEQUENCE [LARGE SCALE GENOMIC DNA]</scope>
    <source>
        <strain evidence="4 5">DSM 27848</strain>
    </source>
</reference>
<feature type="transmembrane region" description="Helical" evidence="2">
    <location>
        <begin position="12"/>
        <end position="36"/>
    </location>
</feature>
<name>A0ABU0D1P4_9BACI</name>